<dbReference type="RefSeq" id="WP_136838885.1">
    <property type="nucleotide sequence ID" value="NZ_SWBR01000001.1"/>
</dbReference>
<evidence type="ECO:0000313" key="2">
    <source>
        <dbReference type="Proteomes" id="UP000309488"/>
    </source>
</evidence>
<dbReference type="EMBL" id="SWBR01000001">
    <property type="protein sequence ID" value="TKC12761.1"/>
    <property type="molecule type" value="Genomic_DNA"/>
</dbReference>
<reference evidence="1 2" key="1">
    <citation type="submission" date="2019-04" db="EMBL/GenBank/DDBJ databases">
        <title>Pedobacter sp. RP-3-22 sp. nov., isolated from Arctic soil.</title>
        <authorList>
            <person name="Dahal R.H."/>
            <person name="Kim D.-U."/>
        </authorList>
    </citation>
    <scope>NUCLEOTIDE SEQUENCE [LARGE SCALE GENOMIC DNA]</scope>
    <source>
        <strain evidence="1 2">RP-3-22</strain>
    </source>
</reference>
<dbReference type="AlphaFoldDB" id="A0A4U1CU60"/>
<evidence type="ECO:0000313" key="1">
    <source>
        <dbReference type="EMBL" id="TKC12761.1"/>
    </source>
</evidence>
<dbReference type="Proteomes" id="UP000309488">
    <property type="component" value="Unassembled WGS sequence"/>
</dbReference>
<sequence>MKQLHLIWLWIKNAFNFKSPVFSQLDYADYIVEGKCYLVFSWQMKNAFCLKIKNIKFKSILKSGSAYVALADNNDKIEVIVYGSWRSRKYSIKLKGVVIDDTIEFPVSMLTEFDAKLSIPNIKTKFSELKMNSFKAKIVETKQIKTIINISYPN</sequence>
<name>A0A4U1CU60_9SPHI</name>
<dbReference type="OrthoDB" id="9841993at2"/>
<organism evidence="1 2">
    <name type="scientific">Pedobacter polaris</name>
    <dbReference type="NCBI Taxonomy" id="2571273"/>
    <lineage>
        <taxon>Bacteria</taxon>
        <taxon>Pseudomonadati</taxon>
        <taxon>Bacteroidota</taxon>
        <taxon>Sphingobacteriia</taxon>
        <taxon>Sphingobacteriales</taxon>
        <taxon>Sphingobacteriaceae</taxon>
        <taxon>Pedobacter</taxon>
    </lineage>
</organism>
<protein>
    <submittedName>
        <fullName evidence="1">Uncharacterized protein</fullName>
    </submittedName>
</protein>
<comment type="caution">
    <text evidence="1">The sequence shown here is derived from an EMBL/GenBank/DDBJ whole genome shotgun (WGS) entry which is preliminary data.</text>
</comment>
<accession>A0A4U1CU60</accession>
<keyword evidence="2" id="KW-1185">Reference proteome</keyword>
<gene>
    <name evidence="1" type="ORF">FA048_03845</name>
</gene>
<proteinExistence type="predicted"/>